<dbReference type="PANTHER" id="PTHR43123">
    <property type="entry name" value="POLYSACCHARIDE DEACETYLASE-RELATED"/>
    <property type="match status" value="1"/>
</dbReference>
<dbReference type="AlphaFoldDB" id="A0A402CZ46"/>
<keyword evidence="2" id="KW-1185">Reference proteome</keyword>
<dbReference type="Proteomes" id="UP000287394">
    <property type="component" value="Chromosome"/>
</dbReference>
<name>A0A402CZ46_9BACT</name>
<evidence type="ECO:0000313" key="1">
    <source>
        <dbReference type="EMBL" id="BDI29566.1"/>
    </source>
</evidence>
<evidence type="ECO:0000313" key="2">
    <source>
        <dbReference type="Proteomes" id="UP000287394"/>
    </source>
</evidence>
<accession>A0A402CZ46</accession>
<dbReference type="PANTHER" id="PTHR43123:SF4">
    <property type="entry name" value="POLYSACCHARIDE DEACETYLASE"/>
    <property type="match status" value="1"/>
</dbReference>
<reference evidence="1 2" key="1">
    <citation type="journal article" date="2019" name="Int. J. Syst. Evol. Microbiol.">
        <title>Capsulimonas corticalis gen. nov., sp. nov., an aerobic capsulated bacterium, of a novel bacterial order, Capsulimonadales ord. nov., of the class Armatimonadia of the phylum Armatimonadetes.</title>
        <authorList>
            <person name="Li J."/>
            <person name="Kudo C."/>
            <person name="Tonouchi A."/>
        </authorList>
    </citation>
    <scope>NUCLEOTIDE SEQUENCE [LARGE SCALE GENOMIC DNA]</scope>
    <source>
        <strain evidence="1 2">AX-7</strain>
    </source>
</reference>
<proteinExistence type="predicted"/>
<dbReference type="Gene3D" id="3.20.20.370">
    <property type="entry name" value="Glycoside hydrolase/deacetylase"/>
    <property type="match status" value="1"/>
</dbReference>
<dbReference type="GO" id="GO:0005975">
    <property type="term" value="P:carbohydrate metabolic process"/>
    <property type="evidence" value="ECO:0007669"/>
    <property type="project" value="InterPro"/>
</dbReference>
<sequence length="149" mass="17004">MPQTSAAPLQHDRFPYSPIIDRPPLRWPNGARIAVWVIPNIEHFLFDRPSSSIIQWTTGFVPDVLNYSWRDYGVRVGIWRLMEVMEKYGVKGTVALNSDVCEYYPRIIEAGKTLGWEWMGHGANNSTVINSQPEDEERSIIQTGVSAIE</sequence>
<dbReference type="SUPFAM" id="SSF88713">
    <property type="entry name" value="Glycoside hydrolase/deacetylase"/>
    <property type="match status" value="1"/>
</dbReference>
<dbReference type="EMBL" id="AP025739">
    <property type="protein sequence ID" value="BDI29566.1"/>
    <property type="molecule type" value="Genomic_DNA"/>
</dbReference>
<dbReference type="InterPro" id="IPR011330">
    <property type="entry name" value="Glyco_hydro/deAcase_b/a-brl"/>
</dbReference>
<organism evidence="1 2">
    <name type="scientific">Capsulimonas corticalis</name>
    <dbReference type="NCBI Taxonomy" id="2219043"/>
    <lineage>
        <taxon>Bacteria</taxon>
        <taxon>Bacillati</taxon>
        <taxon>Armatimonadota</taxon>
        <taxon>Armatimonadia</taxon>
        <taxon>Capsulimonadales</taxon>
        <taxon>Capsulimonadaceae</taxon>
        <taxon>Capsulimonas</taxon>
    </lineage>
</organism>
<gene>
    <name evidence="1" type="ORF">CCAX7_16170</name>
</gene>
<dbReference type="RefSeq" id="WP_218025646.1">
    <property type="nucleotide sequence ID" value="NZ_AP025739.1"/>
</dbReference>
<dbReference type="KEGG" id="ccot:CCAX7_16170"/>
<protein>
    <submittedName>
        <fullName evidence="1">Uncharacterized protein</fullName>
    </submittedName>
</protein>